<dbReference type="EMBL" id="LSYV01000081">
    <property type="protein sequence ID" value="KXZ43809.1"/>
    <property type="molecule type" value="Genomic_DNA"/>
</dbReference>
<evidence type="ECO:0000313" key="2">
    <source>
        <dbReference type="EMBL" id="KXZ43809.1"/>
    </source>
</evidence>
<dbReference type="AlphaFoldDB" id="A0A150G1Q0"/>
<accession>A0A150G1Q0</accession>
<comment type="caution">
    <text evidence="2">The sequence shown here is derived from an EMBL/GenBank/DDBJ whole genome shotgun (WGS) entry which is preliminary data.</text>
</comment>
<dbReference type="SUPFAM" id="SSF48371">
    <property type="entry name" value="ARM repeat"/>
    <property type="match status" value="1"/>
</dbReference>
<sequence>MSAAQIQVILSSPESFAGLIGQTLSQDNATRRTAEDLYAQLKRQRPDNCATGLLQLLRASADARVRATCAVFLRKFFKPATKETGWDDLSRATKTLVKRELLAGLAAEADRSAAKQTADAVVALGEMLLSEGGRGGGSRSKGKGKGGSKGGDGGWSELLGSLAGWLPRAAGVAAAAPPVTQEAALQAQACRALIGYLEGLDQSGEEAEGAEAAAPPAAGVPAPHREAARRLLLPALEALCGPLLAAVDSCAAGQGGSVAGGRALVPTPLQEFSMDVLCRLAVVLEPDEDEDDEEEEEDDDAADGGKDGEASEDSEDRDDSDVAYFGYGGTTYRCTATVLAAKAAATSALEELVVRVGPALGEQLGVVADALVPRLLEYSLEEVFVIARRAVPPLLRACLAAPGPAGGALLGRVWGTVVAVLAPEALPPHSPAAAAMLAAALGGQRPPPTSATRADMAEDDGSVDLEAEGSGADEEEEEEADEEDEEGGESAREARERLRKQVEACVAAFGRKYGDAVAGLAAQVLAAQRTEQRAAAVVAVGNGRVA</sequence>
<dbReference type="Proteomes" id="UP000075714">
    <property type="component" value="Unassembled WGS sequence"/>
</dbReference>
<dbReference type="STRING" id="33097.A0A150G1Q0"/>
<feature type="region of interest" description="Disordered" evidence="1">
    <location>
        <begin position="285"/>
        <end position="320"/>
    </location>
</feature>
<name>A0A150G1Q0_GONPE</name>
<evidence type="ECO:0008006" key="4">
    <source>
        <dbReference type="Google" id="ProtNLM"/>
    </source>
</evidence>
<dbReference type="InterPro" id="IPR016024">
    <property type="entry name" value="ARM-type_fold"/>
</dbReference>
<dbReference type="InterPro" id="IPR011989">
    <property type="entry name" value="ARM-like"/>
</dbReference>
<feature type="compositionally biased region" description="Acidic residues" evidence="1">
    <location>
        <begin position="285"/>
        <end position="302"/>
    </location>
</feature>
<reference evidence="3" key="1">
    <citation type="journal article" date="2016" name="Nat. Commun.">
        <title>The Gonium pectorale genome demonstrates co-option of cell cycle regulation during the evolution of multicellularity.</title>
        <authorList>
            <person name="Hanschen E.R."/>
            <person name="Marriage T.N."/>
            <person name="Ferris P.J."/>
            <person name="Hamaji T."/>
            <person name="Toyoda A."/>
            <person name="Fujiyama A."/>
            <person name="Neme R."/>
            <person name="Noguchi H."/>
            <person name="Minakuchi Y."/>
            <person name="Suzuki M."/>
            <person name="Kawai-Toyooka H."/>
            <person name="Smith D.R."/>
            <person name="Sparks H."/>
            <person name="Anderson J."/>
            <person name="Bakaric R."/>
            <person name="Luria V."/>
            <person name="Karger A."/>
            <person name="Kirschner M.W."/>
            <person name="Durand P.M."/>
            <person name="Michod R.E."/>
            <person name="Nozaki H."/>
            <person name="Olson B.J."/>
        </authorList>
    </citation>
    <scope>NUCLEOTIDE SEQUENCE [LARGE SCALE GENOMIC DNA]</scope>
    <source>
        <strain evidence="3">NIES-2863</strain>
    </source>
</reference>
<dbReference type="Gene3D" id="1.25.10.10">
    <property type="entry name" value="Leucine-rich Repeat Variant"/>
    <property type="match status" value="1"/>
</dbReference>
<proteinExistence type="predicted"/>
<dbReference type="OrthoDB" id="543373at2759"/>
<feature type="compositionally biased region" description="Acidic residues" evidence="1">
    <location>
        <begin position="457"/>
        <end position="488"/>
    </location>
</feature>
<feature type="region of interest" description="Disordered" evidence="1">
    <location>
        <begin position="442"/>
        <end position="497"/>
    </location>
</feature>
<protein>
    <recommendedName>
        <fullName evidence="4">Importin N-terminal domain-containing protein</fullName>
    </recommendedName>
</protein>
<feature type="region of interest" description="Disordered" evidence="1">
    <location>
        <begin position="132"/>
        <end position="153"/>
    </location>
</feature>
<organism evidence="2 3">
    <name type="scientific">Gonium pectorale</name>
    <name type="common">Green alga</name>
    <dbReference type="NCBI Taxonomy" id="33097"/>
    <lineage>
        <taxon>Eukaryota</taxon>
        <taxon>Viridiplantae</taxon>
        <taxon>Chlorophyta</taxon>
        <taxon>core chlorophytes</taxon>
        <taxon>Chlorophyceae</taxon>
        <taxon>CS clade</taxon>
        <taxon>Chlamydomonadales</taxon>
        <taxon>Volvocaceae</taxon>
        <taxon>Gonium</taxon>
    </lineage>
</organism>
<feature type="compositionally biased region" description="Acidic residues" evidence="1">
    <location>
        <begin position="310"/>
        <end position="320"/>
    </location>
</feature>
<evidence type="ECO:0000313" key="3">
    <source>
        <dbReference type="Proteomes" id="UP000075714"/>
    </source>
</evidence>
<evidence type="ECO:0000256" key="1">
    <source>
        <dbReference type="SAM" id="MobiDB-lite"/>
    </source>
</evidence>
<keyword evidence="3" id="KW-1185">Reference proteome</keyword>
<gene>
    <name evidence="2" type="ORF">GPECTOR_80g169</name>
</gene>